<keyword evidence="1" id="KW-0687">Ribonucleoprotein</keyword>
<dbReference type="SUPFAM" id="SSF54928">
    <property type="entry name" value="RNA-binding domain, RBD"/>
    <property type="match status" value="1"/>
</dbReference>
<reference evidence="1 2" key="1">
    <citation type="journal article" date="2022" name="Nat. Plants">
        <title>Genomes of leafy and leafless Platanthera orchids illuminate the evolution of mycoheterotrophy.</title>
        <authorList>
            <person name="Li M.H."/>
            <person name="Liu K.W."/>
            <person name="Li Z."/>
            <person name="Lu H.C."/>
            <person name="Ye Q.L."/>
            <person name="Zhang D."/>
            <person name="Wang J.Y."/>
            <person name="Li Y.F."/>
            <person name="Zhong Z.M."/>
            <person name="Liu X."/>
            <person name="Yu X."/>
            <person name="Liu D.K."/>
            <person name="Tu X.D."/>
            <person name="Liu B."/>
            <person name="Hao Y."/>
            <person name="Liao X.Y."/>
            <person name="Jiang Y.T."/>
            <person name="Sun W.H."/>
            <person name="Chen J."/>
            <person name="Chen Y.Q."/>
            <person name="Ai Y."/>
            <person name="Zhai J.W."/>
            <person name="Wu S.S."/>
            <person name="Zhou Z."/>
            <person name="Hsiao Y.Y."/>
            <person name="Wu W.L."/>
            <person name="Chen Y.Y."/>
            <person name="Lin Y.F."/>
            <person name="Hsu J.L."/>
            <person name="Li C.Y."/>
            <person name="Wang Z.W."/>
            <person name="Zhao X."/>
            <person name="Zhong W.Y."/>
            <person name="Ma X.K."/>
            <person name="Ma L."/>
            <person name="Huang J."/>
            <person name="Chen G.Z."/>
            <person name="Huang M.Z."/>
            <person name="Huang L."/>
            <person name="Peng D.H."/>
            <person name="Luo Y.B."/>
            <person name="Zou S.Q."/>
            <person name="Chen S.P."/>
            <person name="Lan S."/>
            <person name="Tsai W.C."/>
            <person name="Van de Peer Y."/>
            <person name="Liu Z.J."/>
        </authorList>
    </citation>
    <scope>NUCLEOTIDE SEQUENCE [LARGE SCALE GENOMIC DNA]</scope>
    <source>
        <strain evidence="1">Lor287</strain>
    </source>
</reference>
<evidence type="ECO:0000313" key="1">
    <source>
        <dbReference type="EMBL" id="KAK8954098.1"/>
    </source>
</evidence>
<organism evidence="1 2">
    <name type="scientific">Platanthera zijinensis</name>
    <dbReference type="NCBI Taxonomy" id="2320716"/>
    <lineage>
        <taxon>Eukaryota</taxon>
        <taxon>Viridiplantae</taxon>
        <taxon>Streptophyta</taxon>
        <taxon>Embryophyta</taxon>
        <taxon>Tracheophyta</taxon>
        <taxon>Spermatophyta</taxon>
        <taxon>Magnoliopsida</taxon>
        <taxon>Liliopsida</taxon>
        <taxon>Asparagales</taxon>
        <taxon>Orchidaceae</taxon>
        <taxon>Orchidoideae</taxon>
        <taxon>Orchideae</taxon>
        <taxon>Orchidinae</taxon>
        <taxon>Platanthera</taxon>
    </lineage>
</organism>
<dbReference type="GO" id="GO:1990904">
    <property type="term" value="C:ribonucleoprotein complex"/>
    <property type="evidence" value="ECO:0007669"/>
    <property type="project" value="UniProtKB-KW"/>
</dbReference>
<comment type="caution">
    <text evidence="1">The sequence shown here is derived from an EMBL/GenBank/DDBJ whole genome shotgun (WGS) entry which is preliminary data.</text>
</comment>
<dbReference type="InterPro" id="IPR035979">
    <property type="entry name" value="RBD_domain_sf"/>
</dbReference>
<proteinExistence type="predicted"/>
<dbReference type="AlphaFoldDB" id="A0AAP0GDU1"/>
<dbReference type="Proteomes" id="UP001418222">
    <property type="component" value="Unassembled WGS sequence"/>
</dbReference>
<keyword evidence="2" id="KW-1185">Reference proteome</keyword>
<gene>
    <name evidence="1" type="primary">RNP1</name>
    <name evidence="1" type="ORF">KSP39_PZI001943</name>
</gene>
<sequence>MRDKITGNPRGFGFVVFADPAIVRKIFFRGKFVLSRFFFSWKIFVVSHLRSFGD</sequence>
<dbReference type="Gene3D" id="3.30.70.330">
    <property type="match status" value="1"/>
</dbReference>
<name>A0AAP0GDU1_9ASPA</name>
<accession>A0AAP0GDU1</accession>
<dbReference type="EMBL" id="JBBWWQ010000002">
    <property type="protein sequence ID" value="KAK8954098.1"/>
    <property type="molecule type" value="Genomic_DNA"/>
</dbReference>
<dbReference type="GO" id="GO:0003676">
    <property type="term" value="F:nucleic acid binding"/>
    <property type="evidence" value="ECO:0007669"/>
    <property type="project" value="InterPro"/>
</dbReference>
<evidence type="ECO:0000313" key="2">
    <source>
        <dbReference type="Proteomes" id="UP001418222"/>
    </source>
</evidence>
<protein>
    <submittedName>
        <fullName evidence="1">Heterogeneous nuclear ribonucleoprotein 1</fullName>
    </submittedName>
</protein>
<dbReference type="InterPro" id="IPR012677">
    <property type="entry name" value="Nucleotide-bd_a/b_plait_sf"/>
</dbReference>